<dbReference type="Ensembl" id="ENSPKIT00000006801.1">
    <property type="protein sequence ID" value="ENSPKIP00000026053.1"/>
    <property type="gene ID" value="ENSPKIG00000008687.1"/>
</dbReference>
<dbReference type="GO" id="GO:0003697">
    <property type="term" value="F:single-stranded DNA binding"/>
    <property type="evidence" value="ECO:0007669"/>
    <property type="project" value="TreeGrafter"/>
</dbReference>
<reference evidence="1" key="1">
    <citation type="submission" date="2025-08" db="UniProtKB">
        <authorList>
            <consortium name="Ensembl"/>
        </authorList>
    </citation>
    <scope>IDENTIFICATION</scope>
</reference>
<dbReference type="PANTHER" id="PTHR28653">
    <property type="match status" value="1"/>
</dbReference>
<dbReference type="AlphaFoldDB" id="A0A3B3S6D2"/>
<proteinExistence type="predicted"/>
<reference evidence="1" key="2">
    <citation type="submission" date="2025-09" db="UniProtKB">
        <authorList>
            <consortium name="Ensembl"/>
        </authorList>
    </citation>
    <scope>IDENTIFICATION</scope>
</reference>
<dbReference type="GeneTree" id="ENSGT00940000167287"/>
<protein>
    <submittedName>
        <fullName evidence="1">SWIM-type zinc finger 7 associated protein 1</fullName>
    </submittedName>
</protein>
<dbReference type="GO" id="GO:0097196">
    <property type="term" value="C:Shu complex"/>
    <property type="evidence" value="ECO:0007669"/>
    <property type="project" value="TreeGrafter"/>
</dbReference>
<keyword evidence="2" id="KW-1185">Reference proteome</keyword>
<sequence>MADILTVVLKQYSRESKDLKLPPLSDYTSCVVVGECDNLKKSLLFLTALTAASELGLKVLFLSPAPIESLPGVLQGTDFLIWQKVKFKYPRCSAELRCEIAALHELDAPPPPSLIIVDGMDLYVGAEGGLLAAQAQSAHISALLLDTAAFLTQRDTAAPCYVITSFRPEQEGRTAGESPAPDPVLAVIDRYFPVRCTFTKGGTSSSLGCTTEIKETLQVYFSGVGTRKGADSSDISSIGVSWGLGWKLWSRVT</sequence>
<dbReference type="PANTHER" id="PTHR28653:SF1">
    <property type="entry name" value="ATPASE SWSAP1"/>
    <property type="match status" value="1"/>
</dbReference>
<dbReference type="GO" id="GO:0000724">
    <property type="term" value="P:double-strand break repair via homologous recombination"/>
    <property type="evidence" value="ECO:0007669"/>
    <property type="project" value="TreeGrafter"/>
</dbReference>
<dbReference type="STRING" id="1676925.ENSPKIP00000026053"/>
<organism evidence="1 2">
    <name type="scientific">Paramormyrops kingsleyae</name>
    <dbReference type="NCBI Taxonomy" id="1676925"/>
    <lineage>
        <taxon>Eukaryota</taxon>
        <taxon>Metazoa</taxon>
        <taxon>Chordata</taxon>
        <taxon>Craniata</taxon>
        <taxon>Vertebrata</taxon>
        <taxon>Euteleostomi</taxon>
        <taxon>Actinopterygii</taxon>
        <taxon>Neopterygii</taxon>
        <taxon>Teleostei</taxon>
        <taxon>Osteoglossocephala</taxon>
        <taxon>Osteoglossomorpha</taxon>
        <taxon>Osteoglossiformes</taxon>
        <taxon>Mormyridae</taxon>
        <taxon>Paramormyrops</taxon>
    </lineage>
</organism>
<evidence type="ECO:0000313" key="2">
    <source>
        <dbReference type="Proteomes" id="UP000261540"/>
    </source>
</evidence>
<accession>A0A3B3S6D2</accession>
<dbReference type="Proteomes" id="UP000261540">
    <property type="component" value="Unplaced"/>
</dbReference>
<name>A0A3B3S6D2_9TELE</name>
<evidence type="ECO:0000313" key="1">
    <source>
        <dbReference type="Ensembl" id="ENSPKIP00000026053.1"/>
    </source>
</evidence>